<dbReference type="Gene3D" id="2.30.42.10">
    <property type="match status" value="2"/>
</dbReference>
<protein>
    <recommendedName>
        <fullName evidence="2">PDZ domain-containing protein</fullName>
    </recommendedName>
</protein>
<reference evidence="3" key="1">
    <citation type="submission" date="2021-01" db="EMBL/GenBank/DDBJ databases">
        <authorList>
            <person name="Corre E."/>
            <person name="Pelletier E."/>
            <person name="Niang G."/>
            <person name="Scheremetjew M."/>
            <person name="Finn R."/>
            <person name="Kale V."/>
            <person name="Holt S."/>
            <person name="Cochrane G."/>
            <person name="Meng A."/>
            <person name="Brown T."/>
            <person name="Cohen L."/>
        </authorList>
    </citation>
    <scope>NUCLEOTIDE SEQUENCE</scope>
    <source>
        <strain evidence="3">CCMP645</strain>
    </source>
</reference>
<evidence type="ECO:0000256" key="1">
    <source>
        <dbReference type="SAM" id="MobiDB-lite"/>
    </source>
</evidence>
<accession>A0A7S4B401</accession>
<dbReference type="SUPFAM" id="SSF50156">
    <property type="entry name" value="PDZ domain-like"/>
    <property type="match status" value="2"/>
</dbReference>
<feature type="domain" description="PDZ" evidence="2">
    <location>
        <begin position="129"/>
        <end position="216"/>
    </location>
</feature>
<proteinExistence type="predicted"/>
<evidence type="ECO:0000313" key="3">
    <source>
        <dbReference type="EMBL" id="CAE0753137.1"/>
    </source>
</evidence>
<dbReference type="InterPro" id="IPR001478">
    <property type="entry name" value="PDZ"/>
</dbReference>
<sequence>MTARDIPGWENEEDAEPSRKPYRETIEVFKANAQARLGLVLASRLDPSAPHGGVVIDSLVEGCLFAMHPSPPQKGDALLEVNGQQTSGHVHASQLLREAVGRVTLTLLRGASTDRVAKPHQKQRHAFEVVEFNKSKQHHRLGLLLSESKQAVAAGKRDIVISELLFTGVLARKKIALRPGDEILEINGKSFSHHEAASAYLREVAGTIRILVKRCEGLPAGWVELMPGDDGQPVFLHENSGKRYYSHPASAARRAVDDLQLPELNLAAQVVSGRVRPGAEMASSRGVGTQELSGTPRPSGTQGGPGTQGASGTQGPSGNPKAGRIRVAMQSLDEIEQSIAFGPSKRESESSITSSRPSFRKHLGNAFSKRSVRESQARDASSHARPSSKVYARTPFEKTGSDTSSALSSPEGSRASKQSKSRFPPLSQNHLHGTNLSAL</sequence>
<dbReference type="EMBL" id="HBIZ01009743">
    <property type="protein sequence ID" value="CAE0753137.1"/>
    <property type="molecule type" value="Transcribed_RNA"/>
</dbReference>
<dbReference type="InterPro" id="IPR036034">
    <property type="entry name" value="PDZ_sf"/>
</dbReference>
<dbReference type="PANTHER" id="PTHR19964:SF92">
    <property type="entry name" value="PATJ HOMOLOG"/>
    <property type="match status" value="1"/>
</dbReference>
<dbReference type="PANTHER" id="PTHR19964">
    <property type="entry name" value="MULTIPLE PDZ DOMAIN PROTEIN"/>
    <property type="match status" value="1"/>
</dbReference>
<feature type="compositionally biased region" description="Basic and acidic residues" evidence="1">
    <location>
        <begin position="371"/>
        <end position="382"/>
    </location>
</feature>
<feature type="compositionally biased region" description="Polar residues" evidence="1">
    <location>
        <begin position="401"/>
        <end position="418"/>
    </location>
</feature>
<name>A0A7S4B401_CHRCT</name>
<dbReference type="InterPro" id="IPR051342">
    <property type="entry name" value="PDZ_scaffold"/>
</dbReference>
<feature type="compositionally biased region" description="Polar residues" evidence="1">
    <location>
        <begin position="426"/>
        <end position="439"/>
    </location>
</feature>
<evidence type="ECO:0000259" key="2">
    <source>
        <dbReference type="PROSITE" id="PS50106"/>
    </source>
</evidence>
<feature type="region of interest" description="Disordered" evidence="1">
    <location>
        <begin position="277"/>
        <end position="322"/>
    </location>
</feature>
<dbReference type="Pfam" id="PF00595">
    <property type="entry name" value="PDZ"/>
    <property type="match status" value="2"/>
</dbReference>
<dbReference type="SMART" id="SM00228">
    <property type="entry name" value="PDZ"/>
    <property type="match status" value="2"/>
</dbReference>
<dbReference type="PROSITE" id="PS50106">
    <property type="entry name" value="PDZ"/>
    <property type="match status" value="2"/>
</dbReference>
<dbReference type="AlphaFoldDB" id="A0A7S4B401"/>
<organism evidence="3">
    <name type="scientific">Chrysotila carterae</name>
    <name type="common">Marine alga</name>
    <name type="synonym">Syracosphaera carterae</name>
    <dbReference type="NCBI Taxonomy" id="13221"/>
    <lineage>
        <taxon>Eukaryota</taxon>
        <taxon>Haptista</taxon>
        <taxon>Haptophyta</taxon>
        <taxon>Prymnesiophyceae</taxon>
        <taxon>Isochrysidales</taxon>
        <taxon>Isochrysidaceae</taxon>
        <taxon>Chrysotila</taxon>
    </lineage>
</organism>
<dbReference type="CDD" id="cd00136">
    <property type="entry name" value="PDZ_canonical"/>
    <property type="match status" value="1"/>
</dbReference>
<feature type="region of interest" description="Disordered" evidence="1">
    <location>
        <begin position="339"/>
        <end position="439"/>
    </location>
</feature>
<gene>
    <name evidence="3" type="ORF">PCAR00345_LOCUS5724</name>
</gene>
<feature type="domain" description="PDZ" evidence="2">
    <location>
        <begin position="25"/>
        <end position="111"/>
    </location>
</feature>